<evidence type="ECO:0008006" key="9">
    <source>
        <dbReference type="Google" id="ProtNLM"/>
    </source>
</evidence>
<evidence type="ECO:0000256" key="1">
    <source>
        <dbReference type="ARBA" id="ARBA00022737"/>
    </source>
</evidence>
<dbReference type="InterPro" id="IPR036770">
    <property type="entry name" value="Ankyrin_rpt-contain_sf"/>
</dbReference>
<dbReference type="SMART" id="SM00248">
    <property type="entry name" value="ANK"/>
    <property type="match status" value="4"/>
</dbReference>
<protein>
    <recommendedName>
        <fullName evidence="9">Ankyrin repeat protein</fullName>
    </recommendedName>
</protein>
<accession>A0A8H5ZGP9</accession>
<dbReference type="InterPro" id="IPR002110">
    <property type="entry name" value="Ankyrin_rpt"/>
</dbReference>
<dbReference type="Pfam" id="PF12796">
    <property type="entry name" value="Ank_2"/>
    <property type="match status" value="1"/>
</dbReference>
<keyword evidence="6" id="KW-0472">Membrane</keyword>
<dbReference type="PROSITE" id="PS50297">
    <property type="entry name" value="ANK_REP_REGION"/>
    <property type="match status" value="1"/>
</dbReference>
<keyword evidence="4" id="KW-0175">Coiled coil</keyword>
<evidence type="ECO:0000313" key="8">
    <source>
        <dbReference type="Proteomes" id="UP000624244"/>
    </source>
</evidence>
<feature type="transmembrane region" description="Helical" evidence="6">
    <location>
        <begin position="758"/>
        <end position="778"/>
    </location>
</feature>
<dbReference type="SUPFAM" id="SSF48403">
    <property type="entry name" value="Ankyrin repeat"/>
    <property type="match status" value="1"/>
</dbReference>
<dbReference type="Proteomes" id="UP000624244">
    <property type="component" value="Unassembled WGS sequence"/>
</dbReference>
<dbReference type="PANTHER" id="PTHR24198:SF165">
    <property type="entry name" value="ANKYRIN REPEAT-CONTAINING PROTEIN-RELATED"/>
    <property type="match status" value="1"/>
</dbReference>
<dbReference type="Gene3D" id="1.25.40.20">
    <property type="entry name" value="Ankyrin repeat-containing domain"/>
    <property type="match status" value="1"/>
</dbReference>
<evidence type="ECO:0000313" key="7">
    <source>
        <dbReference type="EMBL" id="KAF5848952.1"/>
    </source>
</evidence>
<sequence>MDVGAINKSLLKAVEEEDLPQVRSIIFGIPESSKGQDWSILSREPVLLACNKGDVGIVEFLLKQCQQENFTDLSRRITLLHRAVQGEGLNHCNTVELLLGFAAGDGGAEAVKKYVNIQDHEGKTALYHVAAEGDYTMLSILFEAGAEVTIRDERDLLPAHIACIAKKYETMRWLFQNDQMGITEIMNHERIVGTTCLHLVSKRNCGMALGYLLDLIQDEQIMAKDSNGMSVWEVACGGASRSFCPSLVKPLPKEMIRKPKASGKCVRPQDPSRLGSMGLAKPETDQGTPTDSEMTQEFPINLEAASVLVFNEYRAPWDYSQFDWKEYSFPGITCYSFLLNHALFGKLLIEDRIKTRDMNRFIEGFQYEQYIRDQDEKGPAVLKLREPSCTVTHGGGSKSFTIAMPYFKVLEQDRVLKWRHSAGSLESLKAPYLPLTLDEYCCPALPKSMLDRRNRDQVLAKAGSTDSYPKELVTVCQLWVLQCENGLIVAHEPDEKIGTDSSGLDFPLWGHDCLTGDAKRYIGIMLSHFVDSLDRPSETGSGNPILHTFENFIASCAHAVDEYSRGDDLKKLDIDKEKKFLHDIDDIRGELGMIKRVILQQEEVWKFFASNAWPEHWSSGAEGRMVVKDDEGRSIEEEDEWQLILRAQTQFDRFRRRIAQLDEDAARMEKSIIAKLDLKQKHASLQESHATAVMSAAVLGFTVITIIFTPLSFLTSLFALSIDRFQRNQVDYYIPNRENEVDFSNRTRVYTTNYIGKWAATTELASIAVALLSMWLVIEYGMDVPVLRHSATRLVGLPKRIWESKFVTKVSERIKLKGLRKQKGSIPVFVRKPPAIWLKKSRRR</sequence>
<dbReference type="PANTHER" id="PTHR24198">
    <property type="entry name" value="ANKYRIN REPEAT AND PROTEIN KINASE DOMAIN-CONTAINING PROTEIN"/>
    <property type="match status" value="1"/>
</dbReference>
<keyword evidence="2 3" id="KW-0040">ANK repeat</keyword>
<feature type="repeat" description="ANK" evidence="3">
    <location>
        <begin position="121"/>
        <end position="153"/>
    </location>
</feature>
<comment type="caution">
    <text evidence="7">The sequence shown here is derived from an EMBL/GenBank/DDBJ whole genome shotgun (WGS) entry which is preliminary data.</text>
</comment>
<feature type="region of interest" description="Disordered" evidence="5">
    <location>
        <begin position="259"/>
        <end position="293"/>
    </location>
</feature>
<evidence type="ECO:0000256" key="5">
    <source>
        <dbReference type="SAM" id="MobiDB-lite"/>
    </source>
</evidence>
<keyword evidence="6" id="KW-1133">Transmembrane helix</keyword>
<evidence type="ECO:0000256" key="3">
    <source>
        <dbReference type="PROSITE-ProRule" id="PRU00023"/>
    </source>
</evidence>
<proteinExistence type="predicted"/>
<evidence type="ECO:0000256" key="2">
    <source>
        <dbReference type="ARBA" id="ARBA00023043"/>
    </source>
</evidence>
<dbReference type="AlphaFoldDB" id="A0A8H5ZGP9"/>
<dbReference type="PROSITE" id="PS50088">
    <property type="entry name" value="ANK_REPEAT"/>
    <property type="match status" value="1"/>
</dbReference>
<gene>
    <name evidence="7" type="ORF">GGP41_010088</name>
</gene>
<organism evidence="7 8">
    <name type="scientific">Cochliobolus sativus</name>
    <name type="common">Common root rot and spot blotch fungus</name>
    <name type="synonym">Bipolaris sorokiniana</name>
    <dbReference type="NCBI Taxonomy" id="45130"/>
    <lineage>
        <taxon>Eukaryota</taxon>
        <taxon>Fungi</taxon>
        <taxon>Dikarya</taxon>
        <taxon>Ascomycota</taxon>
        <taxon>Pezizomycotina</taxon>
        <taxon>Dothideomycetes</taxon>
        <taxon>Pleosporomycetidae</taxon>
        <taxon>Pleosporales</taxon>
        <taxon>Pleosporineae</taxon>
        <taxon>Pleosporaceae</taxon>
        <taxon>Bipolaris</taxon>
    </lineage>
</organism>
<dbReference type="EMBL" id="WNKQ01000010">
    <property type="protein sequence ID" value="KAF5848952.1"/>
    <property type="molecule type" value="Genomic_DNA"/>
</dbReference>
<keyword evidence="6" id="KW-0812">Transmembrane</keyword>
<name>A0A8H5ZGP9_COCSA</name>
<feature type="coiled-coil region" evidence="4">
    <location>
        <begin position="644"/>
        <end position="671"/>
    </location>
</feature>
<keyword evidence="1" id="KW-0677">Repeat</keyword>
<evidence type="ECO:0000256" key="4">
    <source>
        <dbReference type="SAM" id="Coils"/>
    </source>
</evidence>
<dbReference type="Gene3D" id="1.20.58.340">
    <property type="entry name" value="Magnesium transport protein CorA, transmembrane region"/>
    <property type="match status" value="1"/>
</dbReference>
<evidence type="ECO:0000256" key="6">
    <source>
        <dbReference type="SAM" id="Phobius"/>
    </source>
</evidence>
<reference evidence="7" key="1">
    <citation type="submission" date="2019-11" db="EMBL/GenBank/DDBJ databases">
        <title>Bipolaris sorokiniana Genome sequencing.</title>
        <authorList>
            <person name="Wang H."/>
        </authorList>
    </citation>
    <scope>NUCLEOTIDE SEQUENCE</scope>
</reference>
<feature type="transmembrane region" description="Helical" evidence="6">
    <location>
        <begin position="692"/>
        <end position="720"/>
    </location>
</feature>